<dbReference type="GO" id="GO:0006098">
    <property type="term" value="P:pentose-phosphate shunt"/>
    <property type="evidence" value="ECO:0007669"/>
    <property type="project" value="UniProtKB-UniPathway"/>
</dbReference>
<protein>
    <submittedName>
        <fullName evidence="1">Uncharacterized protein</fullName>
    </submittedName>
</protein>
<name>A0A8K0C8N9_IGNLU</name>
<dbReference type="InterPro" id="IPR018225">
    <property type="entry name" value="Transaldolase_AS"/>
</dbReference>
<sequence>MPKRSINGFDVQIPGHFNTDEALPSLTDCVYCHVFTNEKNEGTRNTSENIRTAVDLEKLGLKCPTKWNEAKLAGQKWLEDFMPRSPNLSLRTSESTSLGWVTFNKANVTLFGFGLEDLMRRKQFPSENMYNLDETKRIGQATSAKCDQLITMSNIINAVGNIIRLAYFFARVKFVDYMLHGTLVGSLELAHKCGWMAAEDFVLVMKHFIKHNDFLMSSVTDRPCQENYVPAQTNFPNPSTVGSTTNPSVIY</sequence>
<organism evidence="1 2">
    <name type="scientific">Ignelater luminosus</name>
    <name type="common">Cucubano</name>
    <name type="synonym">Pyrophorus luminosus</name>
    <dbReference type="NCBI Taxonomy" id="2038154"/>
    <lineage>
        <taxon>Eukaryota</taxon>
        <taxon>Metazoa</taxon>
        <taxon>Ecdysozoa</taxon>
        <taxon>Arthropoda</taxon>
        <taxon>Hexapoda</taxon>
        <taxon>Insecta</taxon>
        <taxon>Pterygota</taxon>
        <taxon>Neoptera</taxon>
        <taxon>Endopterygota</taxon>
        <taxon>Coleoptera</taxon>
        <taxon>Polyphaga</taxon>
        <taxon>Elateriformia</taxon>
        <taxon>Elateroidea</taxon>
        <taxon>Elateridae</taxon>
        <taxon>Agrypninae</taxon>
        <taxon>Pyrophorini</taxon>
        <taxon>Ignelater</taxon>
    </lineage>
</organism>
<dbReference type="Proteomes" id="UP000801492">
    <property type="component" value="Unassembled WGS sequence"/>
</dbReference>
<dbReference type="AlphaFoldDB" id="A0A8K0C8N9"/>
<keyword evidence="2" id="KW-1185">Reference proteome</keyword>
<gene>
    <name evidence="1" type="ORF">ILUMI_25359</name>
</gene>
<evidence type="ECO:0000313" key="1">
    <source>
        <dbReference type="EMBL" id="KAF2880802.1"/>
    </source>
</evidence>
<dbReference type="UniPathway" id="UPA00115">
    <property type="reaction ID" value="UER00414"/>
</dbReference>
<proteinExistence type="predicted"/>
<dbReference type="GO" id="GO:0005975">
    <property type="term" value="P:carbohydrate metabolic process"/>
    <property type="evidence" value="ECO:0007669"/>
    <property type="project" value="InterPro"/>
</dbReference>
<comment type="caution">
    <text evidence="1">The sequence shown here is derived from an EMBL/GenBank/DDBJ whole genome shotgun (WGS) entry which is preliminary data.</text>
</comment>
<dbReference type="PROSITE" id="PS01054">
    <property type="entry name" value="TRANSALDOLASE_1"/>
    <property type="match status" value="1"/>
</dbReference>
<dbReference type="EMBL" id="VTPC01090904">
    <property type="protein sequence ID" value="KAF2880802.1"/>
    <property type="molecule type" value="Genomic_DNA"/>
</dbReference>
<evidence type="ECO:0000313" key="2">
    <source>
        <dbReference type="Proteomes" id="UP000801492"/>
    </source>
</evidence>
<reference evidence="1" key="1">
    <citation type="submission" date="2019-08" db="EMBL/GenBank/DDBJ databases">
        <title>The genome of the North American firefly Photinus pyralis.</title>
        <authorList>
            <consortium name="Photinus pyralis genome working group"/>
            <person name="Fallon T.R."/>
            <person name="Sander Lower S.E."/>
            <person name="Weng J.-K."/>
        </authorList>
    </citation>
    <scope>NUCLEOTIDE SEQUENCE</scope>
    <source>
        <strain evidence="1">TRF0915ILg1</strain>
        <tissue evidence="1">Whole body</tissue>
    </source>
</reference>
<accession>A0A8K0C8N9</accession>